<comment type="caution">
    <text evidence="2">The sequence shown here is derived from an EMBL/GenBank/DDBJ whole genome shotgun (WGS) entry which is preliminary data.</text>
</comment>
<gene>
    <name evidence="2" type="ORF">B0H64DRAFT_386710</name>
</gene>
<dbReference type="Pfam" id="PF07942">
    <property type="entry name" value="CARME"/>
    <property type="match status" value="1"/>
</dbReference>
<dbReference type="SMART" id="SM01296">
    <property type="entry name" value="N2227"/>
    <property type="match status" value="1"/>
</dbReference>
<dbReference type="InterPro" id="IPR029063">
    <property type="entry name" value="SAM-dependent_MTases_sf"/>
</dbReference>
<dbReference type="InterPro" id="IPR012901">
    <property type="entry name" value="CARME"/>
</dbReference>
<protein>
    <submittedName>
        <fullName evidence="2">N2227-like protein-domain-containing protein</fullName>
    </submittedName>
</protein>
<sequence length="475" mass="52677">MRSSAWTAAALCWLSAGRVLCDEVDAQSHSGLVGVDASDPQYLVYEVHDVEVVLAENESLSKRLDTKRHLEEKEKLLKRLSKSHGTWNEHHARHRLLEALRGFSAYADTQQAELTRLKGLYSHVPKKQKSLLERTVKYSQKFNDVSELLKKNQQLCDDIVRNAMEFYGVSQQELDKHVKAMKKVSRPAERVSVSQALKHFVRDWAASGAHERDAAFPCILQALKDQFPDAGEKEVKILLPGAGLGRLGHEVAQLPGFQVTNNEWSAYQNIAYRFLTQPTSQSQPHRPNTTTLHPFIDSWSHHRSTASMLRSIPIPDIPIHPTDVLLVEGDFTTAFPASDHHTSGGYDALTTHFFIDTARNLAAYLETIARLVRPGGVWVNFGPLLYGSAPFVQLALDEVVALAEAVGFEFLEVPVSVGGGEGGEGDGGAGWGKCKAEEGVVPGKRVYGVEAVYGFDERALTRNAYEAVFWVARKL</sequence>
<dbReference type="PANTHER" id="PTHR12303:SF13">
    <property type="match status" value="1"/>
</dbReference>
<keyword evidence="1" id="KW-0732">Signal</keyword>
<dbReference type="EMBL" id="JAUEPN010000002">
    <property type="protein sequence ID" value="KAK3298953.1"/>
    <property type="molecule type" value="Genomic_DNA"/>
</dbReference>
<dbReference type="PANTHER" id="PTHR12303">
    <property type="entry name" value="CARNOSINE N-METHYLTRANSFERASE"/>
    <property type="match status" value="1"/>
</dbReference>
<reference evidence="2" key="1">
    <citation type="journal article" date="2023" name="Mol. Phylogenet. Evol.">
        <title>Genome-scale phylogeny and comparative genomics of the fungal order Sordariales.</title>
        <authorList>
            <person name="Hensen N."/>
            <person name="Bonometti L."/>
            <person name="Westerberg I."/>
            <person name="Brannstrom I.O."/>
            <person name="Guillou S."/>
            <person name="Cros-Aarteil S."/>
            <person name="Calhoun S."/>
            <person name="Haridas S."/>
            <person name="Kuo A."/>
            <person name="Mondo S."/>
            <person name="Pangilinan J."/>
            <person name="Riley R."/>
            <person name="LaButti K."/>
            <person name="Andreopoulos B."/>
            <person name="Lipzen A."/>
            <person name="Chen C."/>
            <person name="Yan M."/>
            <person name="Daum C."/>
            <person name="Ng V."/>
            <person name="Clum A."/>
            <person name="Steindorff A."/>
            <person name="Ohm R.A."/>
            <person name="Martin F."/>
            <person name="Silar P."/>
            <person name="Natvig D.O."/>
            <person name="Lalanne C."/>
            <person name="Gautier V."/>
            <person name="Ament-Velasquez S.L."/>
            <person name="Kruys A."/>
            <person name="Hutchinson M.I."/>
            <person name="Powell A.J."/>
            <person name="Barry K."/>
            <person name="Miller A.N."/>
            <person name="Grigoriev I.V."/>
            <person name="Debuchy R."/>
            <person name="Gladieux P."/>
            <person name="Hiltunen Thoren M."/>
            <person name="Johannesson H."/>
        </authorList>
    </citation>
    <scope>NUCLEOTIDE SEQUENCE</scope>
    <source>
        <strain evidence="2">CBS 168.71</strain>
    </source>
</reference>
<feature type="signal peptide" evidence="1">
    <location>
        <begin position="1"/>
        <end position="21"/>
    </location>
</feature>
<feature type="chain" id="PRO_5041904936" evidence="1">
    <location>
        <begin position="22"/>
        <end position="475"/>
    </location>
</feature>
<reference evidence="2" key="2">
    <citation type="submission" date="2023-06" db="EMBL/GenBank/DDBJ databases">
        <authorList>
            <consortium name="Lawrence Berkeley National Laboratory"/>
            <person name="Haridas S."/>
            <person name="Hensen N."/>
            <person name="Bonometti L."/>
            <person name="Westerberg I."/>
            <person name="Brannstrom I.O."/>
            <person name="Guillou S."/>
            <person name="Cros-Aarteil S."/>
            <person name="Calhoun S."/>
            <person name="Kuo A."/>
            <person name="Mondo S."/>
            <person name="Pangilinan J."/>
            <person name="Riley R."/>
            <person name="Labutti K."/>
            <person name="Andreopoulos B."/>
            <person name="Lipzen A."/>
            <person name="Chen C."/>
            <person name="Yanf M."/>
            <person name="Daum C."/>
            <person name="Ng V."/>
            <person name="Clum A."/>
            <person name="Steindorff A."/>
            <person name="Ohm R."/>
            <person name="Martin F."/>
            <person name="Silar P."/>
            <person name="Natvig D."/>
            <person name="Lalanne C."/>
            <person name="Gautier V."/>
            <person name="Ament-Velasquez S.L."/>
            <person name="Kruys A."/>
            <person name="Hutchinson M.I."/>
            <person name="Powell A.J."/>
            <person name="Barry K."/>
            <person name="Miller A.N."/>
            <person name="Grigoriev I.V."/>
            <person name="Debuchy R."/>
            <person name="Gladieux P."/>
            <person name="Thoren M.H."/>
            <person name="Johannesson H."/>
        </authorList>
    </citation>
    <scope>NUCLEOTIDE SEQUENCE</scope>
    <source>
        <strain evidence="2">CBS 168.71</strain>
    </source>
</reference>
<organism evidence="2 3">
    <name type="scientific">Chaetomium fimeti</name>
    <dbReference type="NCBI Taxonomy" id="1854472"/>
    <lineage>
        <taxon>Eukaryota</taxon>
        <taxon>Fungi</taxon>
        <taxon>Dikarya</taxon>
        <taxon>Ascomycota</taxon>
        <taxon>Pezizomycotina</taxon>
        <taxon>Sordariomycetes</taxon>
        <taxon>Sordariomycetidae</taxon>
        <taxon>Sordariales</taxon>
        <taxon>Chaetomiaceae</taxon>
        <taxon>Chaetomium</taxon>
    </lineage>
</organism>
<name>A0AAE0LVE0_9PEZI</name>
<dbReference type="GeneID" id="87840107"/>
<accession>A0AAE0LVE0</accession>
<evidence type="ECO:0000313" key="3">
    <source>
        <dbReference type="Proteomes" id="UP001278766"/>
    </source>
</evidence>
<proteinExistence type="predicted"/>
<evidence type="ECO:0000256" key="1">
    <source>
        <dbReference type="SAM" id="SignalP"/>
    </source>
</evidence>
<dbReference type="Gene3D" id="3.40.50.150">
    <property type="entry name" value="Vaccinia Virus protein VP39"/>
    <property type="match status" value="1"/>
</dbReference>
<dbReference type="SUPFAM" id="SSF53335">
    <property type="entry name" value="S-adenosyl-L-methionine-dependent methyltransferases"/>
    <property type="match status" value="1"/>
</dbReference>
<dbReference type="RefSeq" id="XP_062662467.1">
    <property type="nucleotide sequence ID" value="XM_062803159.1"/>
</dbReference>
<dbReference type="Proteomes" id="UP001278766">
    <property type="component" value="Unassembled WGS sequence"/>
</dbReference>
<dbReference type="GO" id="GO:0008757">
    <property type="term" value="F:S-adenosylmethionine-dependent methyltransferase activity"/>
    <property type="evidence" value="ECO:0007669"/>
    <property type="project" value="InterPro"/>
</dbReference>
<keyword evidence="3" id="KW-1185">Reference proteome</keyword>
<dbReference type="AlphaFoldDB" id="A0AAE0LVE0"/>
<evidence type="ECO:0000313" key="2">
    <source>
        <dbReference type="EMBL" id="KAK3298953.1"/>
    </source>
</evidence>